<reference evidence="2" key="1">
    <citation type="journal article" date="2020" name="Stud. Mycol.">
        <title>101 Dothideomycetes genomes: a test case for predicting lifestyles and emergence of pathogens.</title>
        <authorList>
            <person name="Haridas S."/>
            <person name="Albert R."/>
            <person name="Binder M."/>
            <person name="Bloem J."/>
            <person name="Labutti K."/>
            <person name="Salamov A."/>
            <person name="Andreopoulos B."/>
            <person name="Baker S."/>
            <person name="Barry K."/>
            <person name="Bills G."/>
            <person name="Bluhm B."/>
            <person name="Cannon C."/>
            <person name="Castanera R."/>
            <person name="Culley D."/>
            <person name="Daum C."/>
            <person name="Ezra D."/>
            <person name="Gonzalez J."/>
            <person name="Henrissat B."/>
            <person name="Kuo A."/>
            <person name="Liang C."/>
            <person name="Lipzen A."/>
            <person name="Lutzoni F."/>
            <person name="Magnuson J."/>
            <person name="Mondo S."/>
            <person name="Nolan M."/>
            <person name="Ohm R."/>
            <person name="Pangilinan J."/>
            <person name="Park H.-J."/>
            <person name="Ramirez L."/>
            <person name="Alfaro M."/>
            <person name="Sun H."/>
            <person name="Tritt A."/>
            <person name="Yoshinaga Y."/>
            <person name="Zwiers L.-H."/>
            <person name="Turgeon B."/>
            <person name="Goodwin S."/>
            <person name="Spatafora J."/>
            <person name="Crous P."/>
            <person name="Grigoriev I."/>
        </authorList>
    </citation>
    <scope>NUCLEOTIDE SEQUENCE</scope>
    <source>
        <strain evidence="2">CBS 125425</strain>
    </source>
</reference>
<evidence type="ECO:0000313" key="2">
    <source>
        <dbReference type="EMBL" id="KAF2735017.1"/>
    </source>
</evidence>
<keyword evidence="3" id="KW-1185">Reference proteome</keyword>
<feature type="signal peptide" evidence="1">
    <location>
        <begin position="1"/>
        <end position="22"/>
    </location>
</feature>
<evidence type="ECO:0000256" key="1">
    <source>
        <dbReference type="SAM" id="SignalP"/>
    </source>
</evidence>
<organism evidence="2 3">
    <name type="scientific">Polyplosphaeria fusca</name>
    <dbReference type="NCBI Taxonomy" id="682080"/>
    <lineage>
        <taxon>Eukaryota</taxon>
        <taxon>Fungi</taxon>
        <taxon>Dikarya</taxon>
        <taxon>Ascomycota</taxon>
        <taxon>Pezizomycotina</taxon>
        <taxon>Dothideomycetes</taxon>
        <taxon>Pleosporomycetidae</taxon>
        <taxon>Pleosporales</taxon>
        <taxon>Tetraplosphaeriaceae</taxon>
        <taxon>Polyplosphaeria</taxon>
    </lineage>
</organism>
<gene>
    <name evidence="2" type="ORF">EJ04DRAFT_601711</name>
</gene>
<sequence>MALTNPLMSLFLVLSLVLPTLAFNNILLHNNCPYPLYFWPVTHSSTPDNIPLTPIPPGLTHPHAMLTVPEGGISLKIRDQPFITPAPAGILQFEYHLEAPRFFYDFSRIDCDANVGRQDPGYCPIVGEGVKVVAGEGRCEGAECVGAECEGAYLRRGSWPGEPSFSCGWGEDVWVGFCVRGEGGGGGGRGGGGGEQEVVVEVVEEVEVGGSC</sequence>
<dbReference type="PANTHER" id="PTHR36195">
    <property type="entry name" value="DOMAIN PROTEIN, PUTATIVE (AFU_ORTHOLOGUE AFUA_5G01990)-RELATED-RELATED"/>
    <property type="match status" value="1"/>
</dbReference>
<accession>A0A9P4QWK2</accession>
<keyword evidence="1" id="KW-0732">Signal</keyword>
<dbReference type="PANTHER" id="PTHR36195:SF4">
    <property type="entry name" value="DOMAIN PROTEIN, PUTATIVE (AFU_ORTHOLOGUE AFUA_5G01990)-RELATED"/>
    <property type="match status" value="1"/>
</dbReference>
<dbReference type="InterPro" id="IPR006771">
    <property type="entry name" value="CetA-like"/>
</dbReference>
<name>A0A9P4QWK2_9PLEO</name>
<protein>
    <submittedName>
        <fullName evidence="2">Uncharacterized protein</fullName>
    </submittedName>
</protein>
<dbReference type="OrthoDB" id="1193027at2759"/>
<proteinExistence type="predicted"/>
<dbReference type="AlphaFoldDB" id="A0A9P4QWK2"/>
<dbReference type="Proteomes" id="UP000799444">
    <property type="component" value="Unassembled WGS sequence"/>
</dbReference>
<dbReference type="Pfam" id="PF04681">
    <property type="entry name" value="Bys1"/>
    <property type="match status" value="1"/>
</dbReference>
<evidence type="ECO:0000313" key="3">
    <source>
        <dbReference type="Proteomes" id="UP000799444"/>
    </source>
</evidence>
<dbReference type="EMBL" id="ML996140">
    <property type="protein sequence ID" value="KAF2735017.1"/>
    <property type="molecule type" value="Genomic_DNA"/>
</dbReference>
<feature type="chain" id="PRO_5040304627" evidence="1">
    <location>
        <begin position="23"/>
        <end position="212"/>
    </location>
</feature>
<comment type="caution">
    <text evidence="2">The sequence shown here is derived from an EMBL/GenBank/DDBJ whole genome shotgun (WGS) entry which is preliminary data.</text>
</comment>